<comment type="caution">
    <text evidence="5">The sequence shown here is derived from an EMBL/GenBank/DDBJ whole genome shotgun (WGS) entry which is preliminary data.</text>
</comment>
<dbReference type="PANTHER" id="PTHR43434:SF1">
    <property type="entry name" value="PHOSPHOGLYCOLATE PHOSPHATASE"/>
    <property type="match status" value="1"/>
</dbReference>
<dbReference type="InterPro" id="IPR023214">
    <property type="entry name" value="HAD_sf"/>
</dbReference>
<dbReference type="Gene3D" id="1.10.150.240">
    <property type="entry name" value="Putative phosphatase, domain 2"/>
    <property type="match status" value="1"/>
</dbReference>
<dbReference type="InterPro" id="IPR041492">
    <property type="entry name" value="HAD_2"/>
</dbReference>
<dbReference type="EMBL" id="JAVDQD010000005">
    <property type="protein sequence ID" value="MDR6240611.1"/>
    <property type="molecule type" value="Genomic_DNA"/>
</dbReference>
<proteinExistence type="inferred from homology"/>
<evidence type="ECO:0000256" key="2">
    <source>
        <dbReference type="ARBA" id="ARBA00004818"/>
    </source>
</evidence>
<comment type="catalytic activity">
    <reaction evidence="1">
        <text>2-phosphoglycolate + H2O = glycolate + phosphate</text>
        <dbReference type="Rhea" id="RHEA:14369"/>
        <dbReference type="ChEBI" id="CHEBI:15377"/>
        <dbReference type="ChEBI" id="CHEBI:29805"/>
        <dbReference type="ChEBI" id="CHEBI:43474"/>
        <dbReference type="ChEBI" id="CHEBI:58033"/>
        <dbReference type="EC" id="3.1.3.18"/>
    </reaction>
</comment>
<dbReference type="InterPro" id="IPR050155">
    <property type="entry name" value="HAD-like_hydrolase_sf"/>
</dbReference>
<dbReference type="Proteomes" id="UP001185092">
    <property type="component" value="Unassembled WGS sequence"/>
</dbReference>
<dbReference type="Pfam" id="PF13419">
    <property type="entry name" value="HAD_2"/>
    <property type="match status" value="1"/>
</dbReference>
<dbReference type="SFLD" id="SFLDS00003">
    <property type="entry name" value="Haloacid_Dehalogenase"/>
    <property type="match status" value="1"/>
</dbReference>
<dbReference type="SFLD" id="SFLDG01129">
    <property type="entry name" value="C1.5:_HAD__Beta-PGM__Phosphata"/>
    <property type="match status" value="1"/>
</dbReference>
<accession>A0AAE4BTB1</accession>
<dbReference type="GO" id="GO:0008967">
    <property type="term" value="F:phosphoglycolate phosphatase activity"/>
    <property type="evidence" value="ECO:0007669"/>
    <property type="project" value="UniProtKB-EC"/>
</dbReference>
<sequence length="221" mass="24532">MNRNILVVFDIDGTLTDSVKQHQQAFAEILKDMGVESHAEFKSFKHHTDSFIAKEIYESSLQASFTGDKKDAFEKALSSKLSQEAFDEIKGAKALIDSLKNAPQYGFCFATGSLRRPASHKLNSIGIEFDEAQLVASDDIYEREAIVQQAINKASEYYGVDTFERIVSVGDGLWDLRTANNLNLEFVGVGETNYDLLLENGAETVLRDLTGFSLESKAESL</sequence>
<gene>
    <name evidence="5" type="ORF">HNQ88_003687</name>
</gene>
<evidence type="ECO:0000256" key="4">
    <source>
        <dbReference type="ARBA" id="ARBA00013078"/>
    </source>
</evidence>
<keyword evidence="5" id="KW-0378">Hydrolase</keyword>
<dbReference type="InterPro" id="IPR023198">
    <property type="entry name" value="PGP-like_dom2"/>
</dbReference>
<dbReference type="GO" id="GO:0006281">
    <property type="term" value="P:DNA repair"/>
    <property type="evidence" value="ECO:0007669"/>
    <property type="project" value="TreeGrafter"/>
</dbReference>
<dbReference type="EC" id="3.1.3.18" evidence="4"/>
<evidence type="ECO:0000313" key="6">
    <source>
        <dbReference type="Proteomes" id="UP001185092"/>
    </source>
</evidence>
<dbReference type="AlphaFoldDB" id="A0AAE4BTB1"/>
<keyword evidence="6" id="KW-1185">Reference proteome</keyword>
<evidence type="ECO:0000256" key="1">
    <source>
        <dbReference type="ARBA" id="ARBA00000830"/>
    </source>
</evidence>
<protein>
    <recommendedName>
        <fullName evidence="4">phosphoglycolate phosphatase</fullName>
        <ecNumber evidence="4">3.1.3.18</ecNumber>
    </recommendedName>
</protein>
<comment type="similarity">
    <text evidence="3">Belongs to the HAD-like hydrolase superfamily. CbbY/CbbZ/Gph/YieH family.</text>
</comment>
<dbReference type="RefSeq" id="WP_309940676.1">
    <property type="nucleotide sequence ID" value="NZ_AP025306.1"/>
</dbReference>
<dbReference type="Gene3D" id="3.40.50.1000">
    <property type="entry name" value="HAD superfamily/HAD-like"/>
    <property type="match status" value="1"/>
</dbReference>
<dbReference type="PANTHER" id="PTHR43434">
    <property type="entry name" value="PHOSPHOGLYCOLATE PHOSPHATASE"/>
    <property type="match status" value="1"/>
</dbReference>
<reference evidence="5" key="1">
    <citation type="submission" date="2023-07" db="EMBL/GenBank/DDBJ databases">
        <title>Genomic Encyclopedia of Type Strains, Phase IV (KMG-IV): sequencing the most valuable type-strain genomes for metagenomic binning, comparative biology and taxonomic classification.</title>
        <authorList>
            <person name="Goeker M."/>
        </authorList>
    </citation>
    <scope>NUCLEOTIDE SEQUENCE</scope>
    <source>
        <strain evidence="5">DSM 26174</strain>
    </source>
</reference>
<organism evidence="5 6">
    <name type="scientific">Aureibacter tunicatorum</name>
    <dbReference type="NCBI Taxonomy" id="866807"/>
    <lineage>
        <taxon>Bacteria</taxon>
        <taxon>Pseudomonadati</taxon>
        <taxon>Bacteroidota</taxon>
        <taxon>Cytophagia</taxon>
        <taxon>Cytophagales</taxon>
        <taxon>Persicobacteraceae</taxon>
        <taxon>Aureibacter</taxon>
    </lineage>
</organism>
<evidence type="ECO:0000313" key="5">
    <source>
        <dbReference type="EMBL" id="MDR6240611.1"/>
    </source>
</evidence>
<name>A0AAE4BTB1_9BACT</name>
<comment type="pathway">
    <text evidence="2">Organic acid metabolism; glycolate biosynthesis; glycolate from 2-phosphoglycolate: step 1/1.</text>
</comment>
<evidence type="ECO:0000256" key="3">
    <source>
        <dbReference type="ARBA" id="ARBA00006171"/>
    </source>
</evidence>
<dbReference type="InterPro" id="IPR036412">
    <property type="entry name" value="HAD-like_sf"/>
</dbReference>
<dbReference type="SUPFAM" id="SSF56784">
    <property type="entry name" value="HAD-like"/>
    <property type="match status" value="1"/>
</dbReference>